<reference evidence="2 3" key="1">
    <citation type="journal article" date="2013" name="PLoS Genet.">
        <title>The genome and development-dependent transcriptomes of Pyronema confluens: a window into fungal evolution.</title>
        <authorList>
            <person name="Traeger S."/>
            <person name="Altegoer F."/>
            <person name="Freitag M."/>
            <person name="Gabaldon T."/>
            <person name="Kempken F."/>
            <person name="Kumar A."/>
            <person name="Marcet-Houben M."/>
            <person name="Poggeler S."/>
            <person name="Stajich J.E."/>
            <person name="Nowrousian M."/>
        </authorList>
    </citation>
    <scope>NUCLEOTIDE SEQUENCE [LARGE SCALE GENOMIC DNA]</scope>
    <source>
        <strain evidence="3">CBS 100304</strain>
        <tissue evidence="2">Vegetative mycelium</tissue>
    </source>
</reference>
<name>U4L0M2_PYROM</name>
<gene>
    <name evidence="2" type="ORF">PCON_07891</name>
</gene>
<organism evidence="2 3">
    <name type="scientific">Pyronema omphalodes (strain CBS 100304)</name>
    <name type="common">Pyronema confluens</name>
    <dbReference type="NCBI Taxonomy" id="1076935"/>
    <lineage>
        <taxon>Eukaryota</taxon>
        <taxon>Fungi</taxon>
        <taxon>Dikarya</taxon>
        <taxon>Ascomycota</taxon>
        <taxon>Pezizomycotina</taxon>
        <taxon>Pezizomycetes</taxon>
        <taxon>Pezizales</taxon>
        <taxon>Pyronemataceae</taxon>
        <taxon>Pyronema</taxon>
    </lineage>
</organism>
<dbReference type="AlphaFoldDB" id="U4L0M2"/>
<evidence type="ECO:0000256" key="1">
    <source>
        <dbReference type="SAM" id="MobiDB-lite"/>
    </source>
</evidence>
<sequence>MLLTPVASINQRRLRYLASLPNPKPCQPCSLTQHVTHRLPSRSLVHSPPIPPPPFSDVRTSVPKRAPSFCPQF</sequence>
<dbReference type="Proteomes" id="UP000018144">
    <property type="component" value="Unassembled WGS sequence"/>
</dbReference>
<accession>U4L0M2</accession>
<protein>
    <submittedName>
        <fullName evidence="2">Uncharacterized protein</fullName>
    </submittedName>
</protein>
<evidence type="ECO:0000313" key="2">
    <source>
        <dbReference type="EMBL" id="CCX08298.1"/>
    </source>
</evidence>
<proteinExistence type="predicted"/>
<evidence type="ECO:0000313" key="3">
    <source>
        <dbReference type="Proteomes" id="UP000018144"/>
    </source>
</evidence>
<keyword evidence="3" id="KW-1185">Reference proteome</keyword>
<dbReference type="EMBL" id="HF935408">
    <property type="protein sequence ID" value="CCX08298.1"/>
    <property type="molecule type" value="Genomic_DNA"/>
</dbReference>
<feature type="region of interest" description="Disordered" evidence="1">
    <location>
        <begin position="42"/>
        <end position="63"/>
    </location>
</feature>